<dbReference type="InterPro" id="IPR025110">
    <property type="entry name" value="AMP-bd_C"/>
</dbReference>
<proteinExistence type="predicted"/>
<dbReference type="InterPro" id="IPR050237">
    <property type="entry name" value="ATP-dep_AMP-bd_enzyme"/>
</dbReference>
<sequence>MERVHLTLFRRVRTVPTQVRQVTVLQRAGAIDLRRPDQLAHTSRSVRELGPIAGPVQVAARRYPDRIALVDESGLLTYRELAHSTNALAQSWLANGVSARTRIGVLCRDHRGLVQALIAGAKIGARVVLLHTGFDANRLADAVAGEGVGAILADDEFASATAELGPEVKRLDTLAAKHRVVTPPPVPAIQGGFVMLTEGTSGPPKGVPSQAETPLAAAQLLERVPYRSGGVTLQCAPLFHRAGLTQFITSLSLGCTVVLHGRFDARRALAQIQEYRCTAVVLMPAMLRGLLDIGAEEIRGHDTSSLRLLVCAGDSLPSALGSRAVELFGPVLYNVYGRTETGIATVATPQDWIAAPGTVGKPPAGVIVRLFDNGVPVATPGIKGTVYVGSSRTASGYSGSGENGADGLVRTGDVGHFDASGRLFIDGRAHDMIVSGTAIVFPGEVEDVLHRHPKITEAAVLGVPDDELGERPAAFLIADGDLGGDEVRAYLADRLAHSKVPRDIRFVEELPHTGIGTLDRGALAAMALADLAPPTSL</sequence>
<dbReference type="Gene3D" id="3.30.300.30">
    <property type="match status" value="1"/>
</dbReference>
<organism evidence="3 4">
    <name type="scientific">Nocardia brasiliensis</name>
    <dbReference type="NCBI Taxonomy" id="37326"/>
    <lineage>
        <taxon>Bacteria</taxon>
        <taxon>Bacillati</taxon>
        <taxon>Actinomycetota</taxon>
        <taxon>Actinomycetes</taxon>
        <taxon>Mycobacteriales</taxon>
        <taxon>Nocardiaceae</taxon>
        <taxon>Nocardia</taxon>
    </lineage>
</organism>
<name>A0A6G9XQN0_NOCBR</name>
<feature type="domain" description="AMP-binding enzyme C-terminal" evidence="2">
    <location>
        <begin position="444"/>
        <end position="516"/>
    </location>
</feature>
<feature type="domain" description="AMP-dependent synthetase/ligase" evidence="1">
    <location>
        <begin position="57"/>
        <end position="397"/>
    </location>
</feature>
<gene>
    <name evidence="3" type="ORF">F5X71_13715</name>
</gene>
<evidence type="ECO:0000313" key="4">
    <source>
        <dbReference type="Proteomes" id="UP000501705"/>
    </source>
</evidence>
<dbReference type="Pfam" id="PF13193">
    <property type="entry name" value="AMP-binding_C"/>
    <property type="match status" value="1"/>
</dbReference>
<accession>A0A6G9XQN0</accession>
<dbReference type="GO" id="GO:0016878">
    <property type="term" value="F:acid-thiol ligase activity"/>
    <property type="evidence" value="ECO:0007669"/>
    <property type="project" value="UniProtKB-ARBA"/>
</dbReference>
<dbReference type="PANTHER" id="PTHR43767">
    <property type="entry name" value="LONG-CHAIN-FATTY-ACID--COA LIGASE"/>
    <property type="match status" value="1"/>
</dbReference>
<reference evidence="3 4" key="1">
    <citation type="journal article" date="2019" name="ACS Chem. Biol.">
        <title>Identification and Mobilization of a Cryptic Antibiotic Biosynthesis Gene Locus from a Human-Pathogenic Nocardia Isolate.</title>
        <authorList>
            <person name="Herisse M."/>
            <person name="Ishida K."/>
            <person name="Porter J.L."/>
            <person name="Howden B."/>
            <person name="Hertweck C."/>
            <person name="Stinear T.P."/>
            <person name="Pidot S.J."/>
        </authorList>
    </citation>
    <scope>NUCLEOTIDE SEQUENCE [LARGE SCALE GENOMIC DNA]</scope>
    <source>
        <strain evidence="3 4">AUSMDU00024985</strain>
    </source>
</reference>
<dbReference type="Proteomes" id="UP000501705">
    <property type="component" value="Chromosome"/>
</dbReference>
<dbReference type="SUPFAM" id="SSF56801">
    <property type="entry name" value="Acetyl-CoA synthetase-like"/>
    <property type="match status" value="1"/>
</dbReference>
<evidence type="ECO:0000313" key="3">
    <source>
        <dbReference type="EMBL" id="QIS03228.1"/>
    </source>
</evidence>
<dbReference type="InterPro" id="IPR045851">
    <property type="entry name" value="AMP-bd_C_sf"/>
</dbReference>
<dbReference type="PANTHER" id="PTHR43767:SF1">
    <property type="entry name" value="NONRIBOSOMAL PEPTIDE SYNTHASE PES1 (EUROFUNG)-RELATED"/>
    <property type="match status" value="1"/>
</dbReference>
<dbReference type="Gene3D" id="3.40.50.12780">
    <property type="entry name" value="N-terminal domain of ligase-like"/>
    <property type="match status" value="1"/>
</dbReference>
<dbReference type="AlphaFoldDB" id="A0A6G9XQN0"/>
<protein>
    <submittedName>
        <fullName evidence="3">AMP-binding protein</fullName>
    </submittedName>
</protein>
<dbReference type="InterPro" id="IPR042099">
    <property type="entry name" value="ANL_N_sf"/>
</dbReference>
<dbReference type="Pfam" id="PF00501">
    <property type="entry name" value="AMP-binding"/>
    <property type="match status" value="1"/>
</dbReference>
<evidence type="ECO:0000259" key="1">
    <source>
        <dbReference type="Pfam" id="PF00501"/>
    </source>
</evidence>
<evidence type="ECO:0000259" key="2">
    <source>
        <dbReference type="Pfam" id="PF13193"/>
    </source>
</evidence>
<dbReference type="EMBL" id="CP046171">
    <property type="protein sequence ID" value="QIS03228.1"/>
    <property type="molecule type" value="Genomic_DNA"/>
</dbReference>
<dbReference type="InterPro" id="IPR000873">
    <property type="entry name" value="AMP-dep_synth/lig_dom"/>
</dbReference>
<dbReference type="RefSeq" id="WP_167462295.1">
    <property type="nucleotide sequence ID" value="NZ_CP046171.1"/>
</dbReference>
<dbReference type="CDD" id="cd04433">
    <property type="entry name" value="AFD_class_I"/>
    <property type="match status" value="1"/>
</dbReference>